<dbReference type="InterPro" id="IPR003594">
    <property type="entry name" value="HATPase_dom"/>
</dbReference>
<dbReference type="GO" id="GO:0016036">
    <property type="term" value="P:cellular response to phosphate starvation"/>
    <property type="evidence" value="ECO:0007669"/>
    <property type="project" value="TreeGrafter"/>
</dbReference>
<feature type="domain" description="Histidine kinase" evidence="8">
    <location>
        <begin position="190"/>
        <end position="403"/>
    </location>
</feature>
<evidence type="ECO:0000259" key="8">
    <source>
        <dbReference type="PROSITE" id="PS50109"/>
    </source>
</evidence>
<dbReference type="PANTHER" id="PTHR45453:SF1">
    <property type="entry name" value="PHOSPHATE REGULON SENSOR PROTEIN PHOR"/>
    <property type="match status" value="1"/>
</dbReference>
<gene>
    <name evidence="9" type="ORF">UFOPK3554_00403</name>
</gene>
<evidence type="ECO:0000256" key="5">
    <source>
        <dbReference type="ARBA" id="ARBA00022777"/>
    </source>
</evidence>
<keyword evidence="7" id="KW-1133">Transmembrane helix</keyword>
<keyword evidence="7" id="KW-0812">Transmembrane</keyword>
<feature type="transmembrane region" description="Helical" evidence="7">
    <location>
        <begin position="147"/>
        <end position="169"/>
    </location>
</feature>
<dbReference type="SUPFAM" id="SSF47384">
    <property type="entry name" value="Homodimeric domain of signal transducing histidine kinase"/>
    <property type="match status" value="1"/>
</dbReference>
<keyword evidence="6" id="KW-0902">Two-component regulatory system</keyword>
<evidence type="ECO:0000256" key="7">
    <source>
        <dbReference type="SAM" id="Phobius"/>
    </source>
</evidence>
<dbReference type="InterPro" id="IPR005467">
    <property type="entry name" value="His_kinase_dom"/>
</dbReference>
<keyword evidence="4" id="KW-0808">Transferase</keyword>
<comment type="catalytic activity">
    <reaction evidence="1">
        <text>ATP + protein L-histidine = ADP + protein N-phospho-L-histidine.</text>
        <dbReference type="EC" id="2.7.13.3"/>
    </reaction>
</comment>
<evidence type="ECO:0000256" key="2">
    <source>
        <dbReference type="ARBA" id="ARBA00012438"/>
    </source>
</evidence>
<dbReference type="EMBL" id="CAFBSG010000004">
    <property type="protein sequence ID" value="CAB5239652.1"/>
    <property type="molecule type" value="Genomic_DNA"/>
</dbReference>
<dbReference type="Gene3D" id="3.30.565.10">
    <property type="entry name" value="Histidine kinase-like ATPase, C-terminal domain"/>
    <property type="match status" value="1"/>
</dbReference>
<dbReference type="InterPro" id="IPR036890">
    <property type="entry name" value="HATPase_C_sf"/>
</dbReference>
<evidence type="ECO:0000256" key="4">
    <source>
        <dbReference type="ARBA" id="ARBA00022679"/>
    </source>
</evidence>
<dbReference type="PRINTS" id="PR00344">
    <property type="entry name" value="BCTRLSENSOR"/>
</dbReference>
<dbReference type="FunFam" id="1.10.287.130:FF:000001">
    <property type="entry name" value="Two-component sensor histidine kinase"/>
    <property type="match status" value="1"/>
</dbReference>
<dbReference type="AlphaFoldDB" id="A0A6J7XPH9"/>
<dbReference type="Pfam" id="PF02518">
    <property type="entry name" value="HATPase_c"/>
    <property type="match status" value="1"/>
</dbReference>
<sequence length="403" mass="44643">MNQKVRVTLFSVLITTFLSIGIGFFSLQDSRNGAIGELDSDLNLVIQTAQENPNDTINAALFAIENSKLDASLLFLTPSMDMTVIVESTLLLRDGPSAQEIKTSSVKPITVNADSPYRLRSLTLPEGEYLLVAASIAELDSTWHTNLLRIVIFLFFANALAILFSILVLRNNSRNFERNSLSRMQLFLGDAAHELRTPLTVIKGYSELLASKKFDAPEDRERALLRIDTEVKRMESLINDLLLTAELSESTHLDFSECDLTELLATHIQDFKVLSPAHEVTSLIEDGVKIQGSIDHLERLIQNIFSNIRRHTSDEVDVKISLKKIGKNAVMTFEDAGPGLPPEAYKKSILEFERFDRSRSRLSGGSGLGMSIMAAVVKEHRGALELSQSDLGGLSTKITLPIK</sequence>
<name>A0A6J7XPH9_9ZZZZ</name>
<dbReference type="EC" id="2.7.13.3" evidence="2"/>
<feature type="transmembrane region" description="Helical" evidence="7">
    <location>
        <begin position="7"/>
        <end position="27"/>
    </location>
</feature>
<protein>
    <recommendedName>
        <fullName evidence="2">histidine kinase</fullName>
        <ecNumber evidence="2">2.7.13.3</ecNumber>
    </recommendedName>
</protein>
<dbReference type="Gene3D" id="1.10.287.130">
    <property type="match status" value="1"/>
</dbReference>
<dbReference type="GO" id="GO:0004721">
    <property type="term" value="F:phosphoprotein phosphatase activity"/>
    <property type="evidence" value="ECO:0007669"/>
    <property type="project" value="TreeGrafter"/>
</dbReference>
<dbReference type="InterPro" id="IPR050351">
    <property type="entry name" value="BphY/WalK/GraS-like"/>
</dbReference>
<dbReference type="PROSITE" id="PS50109">
    <property type="entry name" value="HIS_KIN"/>
    <property type="match status" value="1"/>
</dbReference>
<dbReference type="GO" id="GO:0005886">
    <property type="term" value="C:plasma membrane"/>
    <property type="evidence" value="ECO:0007669"/>
    <property type="project" value="TreeGrafter"/>
</dbReference>
<dbReference type="SMART" id="SM00387">
    <property type="entry name" value="HATPase_c"/>
    <property type="match status" value="1"/>
</dbReference>
<evidence type="ECO:0000256" key="1">
    <source>
        <dbReference type="ARBA" id="ARBA00000085"/>
    </source>
</evidence>
<organism evidence="9">
    <name type="scientific">freshwater metagenome</name>
    <dbReference type="NCBI Taxonomy" id="449393"/>
    <lineage>
        <taxon>unclassified sequences</taxon>
        <taxon>metagenomes</taxon>
        <taxon>ecological metagenomes</taxon>
    </lineage>
</organism>
<dbReference type="InterPro" id="IPR036097">
    <property type="entry name" value="HisK_dim/P_sf"/>
</dbReference>
<dbReference type="InterPro" id="IPR004358">
    <property type="entry name" value="Sig_transdc_His_kin-like_C"/>
</dbReference>
<dbReference type="CDD" id="cd00082">
    <property type="entry name" value="HisKA"/>
    <property type="match status" value="1"/>
</dbReference>
<dbReference type="Pfam" id="PF00512">
    <property type="entry name" value="HisKA"/>
    <property type="match status" value="1"/>
</dbReference>
<proteinExistence type="predicted"/>
<evidence type="ECO:0000313" key="9">
    <source>
        <dbReference type="EMBL" id="CAB5239652.1"/>
    </source>
</evidence>
<dbReference type="GO" id="GO:0000155">
    <property type="term" value="F:phosphorelay sensor kinase activity"/>
    <property type="evidence" value="ECO:0007669"/>
    <property type="project" value="InterPro"/>
</dbReference>
<accession>A0A6J7XPH9</accession>
<dbReference type="SMART" id="SM00388">
    <property type="entry name" value="HisKA"/>
    <property type="match status" value="1"/>
</dbReference>
<evidence type="ECO:0000256" key="6">
    <source>
        <dbReference type="ARBA" id="ARBA00023012"/>
    </source>
</evidence>
<keyword evidence="5" id="KW-0418">Kinase</keyword>
<dbReference type="InterPro" id="IPR003661">
    <property type="entry name" value="HisK_dim/P_dom"/>
</dbReference>
<reference evidence="9" key="1">
    <citation type="submission" date="2020-05" db="EMBL/GenBank/DDBJ databases">
        <authorList>
            <person name="Chiriac C."/>
            <person name="Salcher M."/>
            <person name="Ghai R."/>
            <person name="Kavagutti S V."/>
        </authorList>
    </citation>
    <scope>NUCLEOTIDE SEQUENCE</scope>
</reference>
<keyword evidence="7" id="KW-0472">Membrane</keyword>
<keyword evidence="3" id="KW-0597">Phosphoprotein</keyword>
<dbReference type="PANTHER" id="PTHR45453">
    <property type="entry name" value="PHOSPHATE REGULON SENSOR PROTEIN PHOR"/>
    <property type="match status" value="1"/>
</dbReference>
<evidence type="ECO:0000256" key="3">
    <source>
        <dbReference type="ARBA" id="ARBA00022553"/>
    </source>
</evidence>
<dbReference type="SUPFAM" id="SSF55874">
    <property type="entry name" value="ATPase domain of HSP90 chaperone/DNA topoisomerase II/histidine kinase"/>
    <property type="match status" value="1"/>
</dbReference>